<evidence type="ECO:0000256" key="12">
    <source>
        <dbReference type="ARBA" id="ARBA00023277"/>
    </source>
</evidence>
<keyword evidence="11" id="KW-0294">Fucose metabolism</keyword>
<feature type="repeat" description="RCC1" evidence="14">
    <location>
        <begin position="243"/>
        <end position="294"/>
    </location>
</feature>
<dbReference type="InterPro" id="IPR016197">
    <property type="entry name" value="Chromo-like_dom_sf"/>
</dbReference>
<evidence type="ECO:0000256" key="2">
    <source>
        <dbReference type="ARBA" id="ARBA00004881"/>
    </source>
</evidence>
<dbReference type="InterPro" id="IPR019378">
    <property type="entry name" value="GDP-Fuc_O-FucTrfase"/>
</dbReference>
<evidence type="ECO:0000256" key="9">
    <source>
        <dbReference type="ARBA" id="ARBA00023136"/>
    </source>
</evidence>
<evidence type="ECO:0000256" key="14">
    <source>
        <dbReference type="PROSITE-ProRule" id="PRU00235"/>
    </source>
</evidence>
<comment type="caution">
    <text evidence="16">The sequence shown here is derived from an EMBL/GenBank/DDBJ whole genome shotgun (WGS) entry which is preliminary data.</text>
</comment>
<evidence type="ECO:0000256" key="13">
    <source>
        <dbReference type="ARBA" id="ARBA00030350"/>
    </source>
</evidence>
<accession>A0A6A2ZYK1</accession>
<comment type="pathway">
    <text evidence="2">Glycan metabolism.</text>
</comment>
<dbReference type="PANTHER" id="PTHR31741">
    <property type="entry name" value="OS02G0726500 PROTEIN-RELATED"/>
    <property type="match status" value="1"/>
</dbReference>
<evidence type="ECO:0000256" key="1">
    <source>
        <dbReference type="ARBA" id="ARBA00004606"/>
    </source>
</evidence>
<keyword evidence="9" id="KW-0472">Membrane</keyword>
<dbReference type="Gene3D" id="2.130.10.30">
    <property type="entry name" value="Regulator of chromosome condensation 1/beta-lactamase-inhibitor protein II"/>
    <property type="match status" value="1"/>
</dbReference>
<comment type="similarity">
    <text evidence="3">Belongs to the glycosyltransferase GT106 family.</text>
</comment>
<evidence type="ECO:0000256" key="11">
    <source>
        <dbReference type="ARBA" id="ARBA00023253"/>
    </source>
</evidence>
<gene>
    <name evidence="16" type="ORF">F3Y22_tig00110646pilonHSYRG00103</name>
</gene>
<keyword evidence="7" id="KW-0735">Signal-anchor</keyword>
<evidence type="ECO:0000256" key="7">
    <source>
        <dbReference type="ARBA" id="ARBA00022968"/>
    </source>
</evidence>
<proteinExistence type="inferred from homology"/>
<dbReference type="Proteomes" id="UP000436088">
    <property type="component" value="Unassembled WGS sequence"/>
</dbReference>
<dbReference type="SUPFAM" id="SSF50985">
    <property type="entry name" value="RCC1/BLIP-II"/>
    <property type="match status" value="1"/>
</dbReference>
<evidence type="ECO:0000256" key="5">
    <source>
        <dbReference type="ARBA" id="ARBA00022679"/>
    </source>
</evidence>
<evidence type="ECO:0000259" key="15">
    <source>
        <dbReference type="PROSITE" id="PS51514"/>
    </source>
</evidence>
<dbReference type="GO" id="GO:0005794">
    <property type="term" value="C:Golgi apparatus"/>
    <property type="evidence" value="ECO:0007669"/>
    <property type="project" value="TreeGrafter"/>
</dbReference>
<name>A0A6A2ZYK1_HIBSY</name>
<dbReference type="GO" id="GO:0009507">
    <property type="term" value="C:chloroplast"/>
    <property type="evidence" value="ECO:0007669"/>
    <property type="project" value="TreeGrafter"/>
</dbReference>
<dbReference type="GO" id="GO:0006004">
    <property type="term" value="P:fucose metabolic process"/>
    <property type="evidence" value="ECO:0007669"/>
    <property type="project" value="UniProtKB-KW"/>
</dbReference>
<keyword evidence="17" id="KW-1185">Reference proteome</keyword>
<dbReference type="Pfam" id="PF00415">
    <property type="entry name" value="RCC1"/>
    <property type="match status" value="1"/>
</dbReference>
<dbReference type="SUPFAM" id="SSF54160">
    <property type="entry name" value="Chromo domain-like"/>
    <property type="match status" value="1"/>
</dbReference>
<evidence type="ECO:0000256" key="6">
    <source>
        <dbReference type="ARBA" id="ARBA00022692"/>
    </source>
</evidence>
<dbReference type="PROSITE" id="PS51514">
    <property type="entry name" value="BRX"/>
    <property type="match status" value="1"/>
</dbReference>
<keyword evidence="8" id="KW-1133">Transmembrane helix</keyword>
<evidence type="ECO:0000256" key="3">
    <source>
        <dbReference type="ARBA" id="ARBA00007737"/>
    </source>
</evidence>
<keyword evidence="10" id="KW-0325">Glycoprotein</keyword>
<dbReference type="EMBL" id="VEPZ02001059">
    <property type="protein sequence ID" value="KAE8696793.1"/>
    <property type="molecule type" value="Genomic_DNA"/>
</dbReference>
<dbReference type="Pfam" id="PF08381">
    <property type="entry name" value="BRX"/>
    <property type="match status" value="1"/>
</dbReference>
<evidence type="ECO:0000256" key="8">
    <source>
        <dbReference type="ARBA" id="ARBA00022989"/>
    </source>
</evidence>
<keyword evidence="4" id="KW-0328">Glycosyltransferase</keyword>
<dbReference type="GO" id="GO:0016020">
    <property type="term" value="C:membrane"/>
    <property type="evidence" value="ECO:0007669"/>
    <property type="project" value="UniProtKB-SubCell"/>
</dbReference>
<evidence type="ECO:0000313" key="16">
    <source>
        <dbReference type="EMBL" id="KAE8696793.1"/>
    </source>
</evidence>
<evidence type="ECO:0000313" key="17">
    <source>
        <dbReference type="Proteomes" id="UP000436088"/>
    </source>
</evidence>
<dbReference type="InterPro" id="IPR000408">
    <property type="entry name" value="Reg_chr_condens"/>
</dbReference>
<dbReference type="Pfam" id="PF10250">
    <property type="entry name" value="O-FucT"/>
    <property type="match status" value="1"/>
</dbReference>
<keyword evidence="5" id="KW-0808">Transferase</keyword>
<sequence length="1049" mass="120244">MVGSTDISAIKKQIEDLKKTVQQVNDETNPPKWWEAQDKRISLLEFRMATTQSYMEQILGILTRRTEEQVQNSPEIKQMLHMAIEDTNDRYQVLDKLSTRAFDAIPSITGTIKIDSRLQQNVSLSGLSKLISWKNLVDIKEQEQTISENAQVSTPNLLKTDGIKILEKLGKKTATYYDTGWRAKDKLVSMVNKGVNHDAKIEKSDVPYVVLDTATIAVACGVWHTSTVVEVIVTQSTTSVSSGKLFTWGDGDKNRLGHGDKETRIKPTCVLALIDYNFHKVAYGHGLTVGLTTSGEYVEENACGAYHIAALTFSGFKDLFDWQYFIKTLKDDVHIVEAIPPEYTGIEPFNKMHISWSKVSYYKAEVLPLLKQQKAIYFIHTDSRLANNGISSSIKKLRCWVNYKALKNSAASEELGITLISRMRQNGSPYLALHLRYEMDMLAFTGCSHSLTTEEDNELSRMHHKVGHWKENEINGIERRLLDDCSLTPRETFLLLRVLGFPPSTRIYLVDGEAYGNGSMEPLKEDFPNIFSHSSLATDEELNPFKNHQNMLAGLDSVVALQSDVIVYTYDRNMAKAVQGHRRIENFKKTICPDMMNFVKLVDYYDERESGFFRESENSTKCRNSASVTNGGQAEADWIEKDEPGVYITLVALQDGIRDLKRMRFSWRRFGEHQAESWWSENREKVVERYWDWELTNETQPIWNMFTNLTEYVGYKFGSIEVGYNGNLVNYKALEDYCFSFYTSQNLIFLSALSLQLPLQEPCRAIGKSEVSQHTNEVWYEVKVNSDKQPTLLWCSEFTMHMVPDMLQNIIKQHTEKNRSERQFQRGKEEYLRLRPYRQTSIVLQKNLKLVAIYYGSYKIIAKIGEVAYRLDLPDFFRLHPIFHVSILKIHVSDSTVSSTDSPAMDDDGQIRLEPYKDMGRRIMNRQNKPVTQLLVHWTDLDDTSDTWEDDIVLRGQFLGFDPWGQGSIPAAVLSQLEEMRVDEKKELGKSEVKVLDKPKSLAQDELKQHRLCGSISCKEKEDKNELVSYKLLEGMPAGIVRFLVPACN</sequence>
<dbReference type="InterPro" id="IPR009091">
    <property type="entry name" value="RCC1/BLIP-II"/>
</dbReference>
<dbReference type="AlphaFoldDB" id="A0A6A2ZYK1"/>
<dbReference type="GO" id="GO:0016757">
    <property type="term" value="F:glycosyltransferase activity"/>
    <property type="evidence" value="ECO:0007669"/>
    <property type="project" value="UniProtKB-KW"/>
</dbReference>
<dbReference type="PANTHER" id="PTHR31741:SF8">
    <property type="entry name" value="O-FUCOSYLTRANSFERASE 35"/>
    <property type="match status" value="1"/>
</dbReference>
<dbReference type="PROSITE" id="PS50012">
    <property type="entry name" value="RCC1_3"/>
    <property type="match status" value="1"/>
</dbReference>
<reference evidence="16" key="1">
    <citation type="submission" date="2019-09" db="EMBL/GenBank/DDBJ databases">
        <title>Draft genome information of white flower Hibiscus syriacus.</title>
        <authorList>
            <person name="Kim Y.-M."/>
        </authorList>
    </citation>
    <scope>NUCLEOTIDE SEQUENCE [LARGE SCALE GENOMIC DNA]</scope>
    <source>
        <strain evidence="16">YM2019G1</strain>
    </source>
</reference>
<dbReference type="Pfam" id="PF24626">
    <property type="entry name" value="SH3_Tf2-1"/>
    <property type="match status" value="1"/>
</dbReference>
<comment type="subcellular location">
    <subcellularLocation>
        <location evidence="1">Membrane</location>
        <topology evidence="1">Single-pass type II membrane protein</topology>
    </subcellularLocation>
</comment>
<keyword evidence="6" id="KW-0812">Transmembrane</keyword>
<evidence type="ECO:0000256" key="4">
    <source>
        <dbReference type="ARBA" id="ARBA00022676"/>
    </source>
</evidence>
<dbReference type="InterPro" id="IPR056924">
    <property type="entry name" value="SH3_Tf2-1"/>
</dbReference>
<keyword evidence="12" id="KW-0119">Carbohydrate metabolism</keyword>
<organism evidence="16 17">
    <name type="scientific">Hibiscus syriacus</name>
    <name type="common">Rose of Sharon</name>
    <dbReference type="NCBI Taxonomy" id="106335"/>
    <lineage>
        <taxon>Eukaryota</taxon>
        <taxon>Viridiplantae</taxon>
        <taxon>Streptophyta</taxon>
        <taxon>Embryophyta</taxon>
        <taxon>Tracheophyta</taxon>
        <taxon>Spermatophyta</taxon>
        <taxon>Magnoliopsida</taxon>
        <taxon>eudicotyledons</taxon>
        <taxon>Gunneridae</taxon>
        <taxon>Pentapetalae</taxon>
        <taxon>rosids</taxon>
        <taxon>malvids</taxon>
        <taxon>Malvales</taxon>
        <taxon>Malvaceae</taxon>
        <taxon>Malvoideae</taxon>
        <taxon>Hibiscus</taxon>
    </lineage>
</organism>
<feature type="domain" description="BRX" evidence="15">
    <location>
        <begin position="636"/>
        <end position="691"/>
    </location>
</feature>
<protein>
    <recommendedName>
        <fullName evidence="13">O-fucosyltransferase family protein</fullName>
    </recommendedName>
</protein>
<dbReference type="InterPro" id="IPR013591">
    <property type="entry name" value="Brevis_radix_dom"/>
</dbReference>
<evidence type="ECO:0000256" key="10">
    <source>
        <dbReference type="ARBA" id="ARBA00023180"/>
    </source>
</evidence>